<organism evidence="1 2">
    <name type="scientific">Verticillium longisporum</name>
    <name type="common">Verticillium dahliae var. longisporum</name>
    <dbReference type="NCBI Taxonomy" id="100787"/>
    <lineage>
        <taxon>Eukaryota</taxon>
        <taxon>Fungi</taxon>
        <taxon>Dikarya</taxon>
        <taxon>Ascomycota</taxon>
        <taxon>Pezizomycotina</taxon>
        <taxon>Sordariomycetes</taxon>
        <taxon>Hypocreomycetidae</taxon>
        <taxon>Glomerellales</taxon>
        <taxon>Plectosphaerellaceae</taxon>
        <taxon>Verticillium</taxon>
    </lineage>
</organism>
<evidence type="ECO:0000313" key="2">
    <source>
        <dbReference type="Proteomes" id="UP000045706"/>
    </source>
</evidence>
<accession>A0A0G4N6I4</accession>
<sequence>MTSLWQVMAGFCDIASSAWPGNRLSALKCPSVPSYFLLQISAAAVKKREAHRTVLIRTAVTTR</sequence>
<reference evidence="2" key="1">
    <citation type="submission" date="2015-05" db="EMBL/GenBank/DDBJ databases">
        <authorList>
            <person name="Fogelqvist Johan"/>
        </authorList>
    </citation>
    <scope>NUCLEOTIDE SEQUENCE [LARGE SCALE GENOMIC DNA]</scope>
</reference>
<dbReference type="Proteomes" id="UP000045706">
    <property type="component" value="Unassembled WGS sequence"/>
</dbReference>
<gene>
    <name evidence="1" type="ORF">BN1723_015997</name>
</gene>
<name>A0A0G4N6I4_VERLO</name>
<protein>
    <submittedName>
        <fullName evidence="1">Uncharacterized protein</fullName>
    </submittedName>
</protein>
<dbReference type="AlphaFoldDB" id="A0A0G4N6I4"/>
<proteinExistence type="predicted"/>
<evidence type="ECO:0000313" key="1">
    <source>
        <dbReference type="EMBL" id="CRK41959.1"/>
    </source>
</evidence>
<dbReference type="EMBL" id="CVQI01032651">
    <property type="protein sequence ID" value="CRK41959.1"/>
    <property type="molecule type" value="Genomic_DNA"/>
</dbReference>